<gene>
    <name evidence="2" type="ORF">KKR91_10890</name>
</gene>
<evidence type="ECO:0000313" key="3">
    <source>
        <dbReference type="Proteomes" id="UP000676885"/>
    </source>
</evidence>
<dbReference type="SUPFAM" id="SSF54637">
    <property type="entry name" value="Thioesterase/thiol ester dehydrase-isomerase"/>
    <property type="match status" value="1"/>
</dbReference>
<keyword evidence="3" id="KW-1185">Reference proteome</keyword>
<dbReference type="Gene3D" id="3.10.129.10">
    <property type="entry name" value="Hotdog Thioesterase"/>
    <property type="match status" value="1"/>
</dbReference>
<dbReference type="PANTHER" id="PTHR31793">
    <property type="entry name" value="4-HYDROXYBENZOYL-COA THIOESTERASE FAMILY MEMBER"/>
    <property type="match status" value="1"/>
</dbReference>
<name>A0A975M3Y8_9MICC</name>
<dbReference type="Proteomes" id="UP000676885">
    <property type="component" value="Chromosome"/>
</dbReference>
<protein>
    <submittedName>
        <fullName evidence="2">Acyl-CoA thioesterase</fullName>
    </submittedName>
</protein>
<organism evidence="2 3">
    <name type="scientific">Arthrobacter jiangjiafuii</name>
    <dbReference type="NCBI Taxonomy" id="2817475"/>
    <lineage>
        <taxon>Bacteria</taxon>
        <taxon>Bacillati</taxon>
        <taxon>Actinomycetota</taxon>
        <taxon>Actinomycetes</taxon>
        <taxon>Micrococcales</taxon>
        <taxon>Micrococcaceae</taxon>
        <taxon>Arthrobacter</taxon>
    </lineage>
</organism>
<dbReference type="CDD" id="cd00586">
    <property type="entry name" value="4HBT"/>
    <property type="match status" value="1"/>
</dbReference>
<feature type="compositionally biased region" description="Low complexity" evidence="1">
    <location>
        <begin position="160"/>
        <end position="173"/>
    </location>
</feature>
<dbReference type="EMBL" id="CP076022">
    <property type="protein sequence ID" value="QWC09026.1"/>
    <property type="molecule type" value="Genomic_DNA"/>
</dbReference>
<dbReference type="Pfam" id="PF13279">
    <property type="entry name" value="4HBT_2"/>
    <property type="match status" value="1"/>
</dbReference>
<dbReference type="PANTHER" id="PTHR31793:SF24">
    <property type="entry name" value="LONG-CHAIN ACYL-COA THIOESTERASE FADM"/>
    <property type="match status" value="1"/>
</dbReference>
<feature type="region of interest" description="Disordered" evidence="1">
    <location>
        <begin position="154"/>
        <end position="173"/>
    </location>
</feature>
<sequence>MPINRFPIQLRFGDEDSNGHVNNVRFVQFLEEARVRLGLMPLGTEISPEDPGLSFRALTARSGVTLVARQEIEYRAPLVYRQDPVWVGIWVTGVGRSSLTYGFRIADDDGGGRVYAYAQSTLVLADARTGRPVPLTALQLKVLASWRGEPVPFRNREAGQRGAEAAAGSGAGR</sequence>
<dbReference type="GO" id="GO:0047617">
    <property type="term" value="F:fatty acyl-CoA hydrolase activity"/>
    <property type="evidence" value="ECO:0007669"/>
    <property type="project" value="TreeGrafter"/>
</dbReference>
<evidence type="ECO:0000313" key="2">
    <source>
        <dbReference type="EMBL" id="QWC09026.1"/>
    </source>
</evidence>
<dbReference type="KEGG" id="ajg:KKR91_10890"/>
<dbReference type="InterPro" id="IPR050563">
    <property type="entry name" value="4-hydroxybenzoyl-CoA_TE"/>
</dbReference>
<dbReference type="InterPro" id="IPR029069">
    <property type="entry name" value="HotDog_dom_sf"/>
</dbReference>
<proteinExistence type="predicted"/>
<dbReference type="RefSeq" id="WP_210229474.1">
    <property type="nucleotide sequence ID" value="NZ_CP076022.1"/>
</dbReference>
<evidence type="ECO:0000256" key="1">
    <source>
        <dbReference type="SAM" id="MobiDB-lite"/>
    </source>
</evidence>
<reference evidence="2 3" key="1">
    <citation type="submission" date="2021-05" db="EMBL/GenBank/DDBJ databases">
        <title>Novel species in genus Arthrobacter.</title>
        <authorList>
            <person name="Zhang G."/>
        </authorList>
    </citation>
    <scope>NUCLEOTIDE SEQUENCE [LARGE SCALE GENOMIC DNA]</scope>
    <source>
        <strain evidence="3">zg-ZUI227</strain>
    </source>
</reference>
<accession>A0A975M3Y8</accession>
<dbReference type="AlphaFoldDB" id="A0A975M3Y8"/>